<name>A0A3D0KJW1_9GAMM</name>
<dbReference type="EMBL" id="DOTR01000086">
    <property type="protein sequence ID" value="HCA03570.1"/>
    <property type="molecule type" value="Genomic_DNA"/>
</dbReference>
<evidence type="ECO:0000259" key="4">
    <source>
        <dbReference type="PROSITE" id="PS50937"/>
    </source>
</evidence>
<comment type="caution">
    <text evidence="5">The sequence shown here is derived from an EMBL/GenBank/DDBJ whole genome shotgun (WGS) entry which is preliminary data.</text>
</comment>
<dbReference type="PANTHER" id="PTHR30204">
    <property type="entry name" value="REDOX-CYCLING DRUG-SENSING TRANSCRIPTIONAL ACTIVATOR SOXR"/>
    <property type="match status" value="1"/>
</dbReference>
<evidence type="ECO:0000256" key="3">
    <source>
        <dbReference type="ARBA" id="ARBA00023163"/>
    </source>
</evidence>
<dbReference type="SMART" id="SM00422">
    <property type="entry name" value="HTH_MERR"/>
    <property type="match status" value="1"/>
</dbReference>
<dbReference type="SUPFAM" id="SSF46955">
    <property type="entry name" value="Putative DNA-binding domain"/>
    <property type="match status" value="1"/>
</dbReference>
<dbReference type="InterPro" id="IPR047057">
    <property type="entry name" value="MerR_fam"/>
</dbReference>
<keyword evidence="2" id="KW-0238">DNA-binding</keyword>
<dbReference type="GO" id="GO:0003677">
    <property type="term" value="F:DNA binding"/>
    <property type="evidence" value="ECO:0007669"/>
    <property type="project" value="UniProtKB-KW"/>
</dbReference>
<keyword evidence="1" id="KW-0805">Transcription regulation</keyword>
<sequence>MAPMSIKATHPPDTPLYPIREVSRLTGVNSVTLRAWERRYGLIRPQRTPKGHRLYAQDDITRIERILQWLNRGVPVSQVVDLLDQPETVETPSPNTGDWASQRQLLQSTIEAVDLPKLEALYHQSLALYPLSVAINELWQPVILTLEAKWASQPDDLVRRTFEAFLRSQVGIRLHYANQATRGPLILLSAMPDDPGPLWVLMCALMASEQGYRVQLFDRSLALEDLPQAVSRLHSSMVLLSSGQRESDDYIGRALPQATEALNVPIGVCGEVARLRENELRDGPVQMLGDDLPQAISRLRPLLRESGIL</sequence>
<dbReference type="Gene3D" id="3.40.50.280">
    <property type="entry name" value="Cobalamin-binding domain"/>
    <property type="match status" value="1"/>
</dbReference>
<gene>
    <name evidence="5" type="ORF">DEO68_15690</name>
</gene>
<dbReference type="CDD" id="cd01104">
    <property type="entry name" value="HTH_MlrA-CarA"/>
    <property type="match status" value="1"/>
</dbReference>
<evidence type="ECO:0000256" key="2">
    <source>
        <dbReference type="ARBA" id="ARBA00023125"/>
    </source>
</evidence>
<dbReference type="AlphaFoldDB" id="A0A3D0KJW1"/>
<proteinExistence type="predicted"/>
<dbReference type="InterPro" id="IPR000551">
    <property type="entry name" value="MerR-type_HTH_dom"/>
</dbReference>
<keyword evidence="3" id="KW-0804">Transcription</keyword>
<dbReference type="Pfam" id="PF13411">
    <property type="entry name" value="MerR_1"/>
    <property type="match status" value="1"/>
</dbReference>
<evidence type="ECO:0000256" key="1">
    <source>
        <dbReference type="ARBA" id="ARBA00023015"/>
    </source>
</evidence>
<organism evidence="5">
    <name type="scientific">Halomonas campaniensis</name>
    <dbReference type="NCBI Taxonomy" id="213554"/>
    <lineage>
        <taxon>Bacteria</taxon>
        <taxon>Pseudomonadati</taxon>
        <taxon>Pseudomonadota</taxon>
        <taxon>Gammaproteobacteria</taxon>
        <taxon>Oceanospirillales</taxon>
        <taxon>Halomonadaceae</taxon>
        <taxon>Halomonas</taxon>
    </lineage>
</organism>
<dbReference type="GO" id="GO:0003700">
    <property type="term" value="F:DNA-binding transcription factor activity"/>
    <property type="evidence" value="ECO:0007669"/>
    <property type="project" value="InterPro"/>
</dbReference>
<dbReference type="PROSITE" id="PS50937">
    <property type="entry name" value="HTH_MERR_2"/>
    <property type="match status" value="1"/>
</dbReference>
<protein>
    <submittedName>
        <fullName evidence="5">Helix-turn-helix-type transcriptional regulator</fullName>
    </submittedName>
</protein>
<dbReference type="PANTHER" id="PTHR30204:SF67">
    <property type="entry name" value="HTH-TYPE TRANSCRIPTIONAL REGULATOR MLRA-RELATED"/>
    <property type="match status" value="1"/>
</dbReference>
<accession>A0A3D0KJW1</accession>
<feature type="domain" description="HTH merR-type" evidence="4">
    <location>
        <begin position="16"/>
        <end position="85"/>
    </location>
</feature>
<reference evidence="5" key="1">
    <citation type="journal article" date="2018" name="Nat. Biotechnol.">
        <title>A standardized bacterial taxonomy based on genome phylogeny substantially revises the tree of life.</title>
        <authorList>
            <person name="Parks D.H."/>
            <person name="Chuvochina M."/>
            <person name="Waite D.W."/>
            <person name="Rinke C."/>
            <person name="Skarshewski A."/>
            <person name="Chaumeil P.A."/>
            <person name="Hugenholtz P."/>
        </authorList>
    </citation>
    <scope>NUCLEOTIDE SEQUENCE [LARGE SCALE GENOMIC DNA]</scope>
    <source>
        <strain evidence="5">UBA11284</strain>
    </source>
</reference>
<dbReference type="InterPro" id="IPR009061">
    <property type="entry name" value="DNA-bd_dom_put_sf"/>
</dbReference>
<evidence type="ECO:0000313" key="5">
    <source>
        <dbReference type="EMBL" id="HCA03570.1"/>
    </source>
</evidence>
<dbReference type="Gene3D" id="1.10.1660.10">
    <property type="match status" value="1"/>
</dbReference>